<keyword evidence="8" id="KW-0378">Hydrolase</keyword>
<comment type="similarity">
    <text evidence="4">Belongs to the N-acetylmuramoyl-L-alanine amidase 2 family.</text>
</comment>
<evidence type="ECO:0000256" key="5">
    <source>
        <dbReference type="ARBA" id="ARBA00011901"/>
    </source>
</evidence>
<evidence type="ECO:0000256" key="2">
    <source>
        <dbReference type="ARBA" id="ARBA00001947"/>
    </source>
</evidence>
<dbReference type="GO" id="GO:0071555">
    <property type="term" value="P:cell wall organization"/>
    <property type="evidence" value="ECO:0007669"/>
    <property type="project" value="UniProtKB-KW"/>
</dbReference>
<dbReference type="EMBL" id="BGZJ01000001">
    <property type="protein sequence ID" value="GBO93052.1"/>
    <property type="molecule type" value="Genomic_DNA"/>
</dbReference>
<evidence type="ECO:0000256" key="6">
    <source>
        <dbReference type="ARBA" id="ARBA00022490"/>
    </source>
</evidence>
<evidence type="ECO:0000256" key="7">
    <source>
        <dbReference type="ARBA" id="ARBA00022723"/>
    </source>
</evidence>
<evidence type="ECO:0000256" key="4">
    <source>
        <dbReference type="ARBA" id="ARBA00007553"/>
    </source>
</evidence>
<evidence type="ECO:0000313" key="14">
    <source>
        <dbReference type="EMBL" id="GBO93052.1"/>
    </source>
</evidence>
<keyword evidence="15" id="KW-1185">Reference proteome</keyword>
<dbReference type="OrthoDB" id="9794842at2"/>
<dbReference type="EC" id="3.5.1.28" evidence="5"/>
<dbReference type="InterPro" id="IPR051206">
    <property type="entry name" value="NAMLAA_amidase_2"/>
</dbReference>
<proteinExistence type="inferred from homology"/>
<protein>
    <recommendedName>
        <fullName evidence="11">1,6-anhydro-N-acetylmuramyl-L-alanine amidase AmpD</fullName>
        <ecNumber evidence="5">3.5.1.28</ecNumber>
    </recommendedName>
    <alternativeName>
        <fullName evidence="12">N-acetylmuramoyl-L-alanine amidase</fullName>
    </alternativeName>
</protein>
<organism evidence="14 15">
    <name type="scientific">Mesosutterella multiformis</name>
    <dbReference type="NCBI Taxonomy" id="2259133"/>
    <lineage>
        <taxon>Bacteria</taxon>
        <taxon>Pseudomonadati</taxon>
        <taxon>Pseudomonadota</taxon>
        <taxon>Betaproteobacteria</taxon>
        <taxon>Burkholderiales</taxon>
        <taxon>Sutterellaceae</taxon>
        <taxon>Mesosutterella</taxon>
    </lineage>
</organism>
<comment type="subcellular location">
    <subcellularLocation>
        <location evidence="3">Cytoplasm</location>
    </subcellularLocation>
</comment>
<dbReference type="Proteomes" id="UP000266091">
    <property type="component" value="Unassembled WGS sequence"/>
</dbReference>
<gene>
    <name evidence="14" type="primary">ampD</name>
    <name evidence="14" type="ORF">MESMUL_04060</name>
</gene>
<dbReference type="InterPro" id="IPR002502">
    <property type="entry name" value="Amidase_domain"/>
</dbReference>
<dbReference type="AlphaFoldDB" id="A0A388S9V4"/>
<keyword evidence="7" id="KW-0479">Metal-binding</keyword>
<dbReference type="PANTHER" id="PTHR30417:SF4">
    <property type="entry name" value="1,6-ANHYDRO-N-ACETYLMURAMYL-L-ALANINE AMIDASE AMPD"/>
    <property type="match status" value="1"/>
</dbReference>
<reference evidence="14 15" key="1">
    <citation type="journal article" date="2018" name="Int. J. Syst. Evol. Microbiol.">
        <title>Mesosutterella multiformis gen. nov., sp. nov., a member of the family Sutterellaceae and Sutterella megalosphaeroides sp. nov., isolated from human faeces.</title>
        <authorList>
            <person name="Sakamoto M."/>
            <person name="Ikeyama N."/>
            <person name="Kunihiro T."/>
            <person name="Iino T."/>
            <person name="Yuki M."/>
            <person name="Ohkuma M."/>
        </authorList>
    </citation>
    <scope>NUCLEOTIDE SEQUENCE [LARGE SCALE GENOMIC DNA]</scope>
    <source>
        <strain evidence="14 15">4NBBH2</strain>
    </source>
</reference>
<dbReference type="CDD" id="cd06583">
    <property type="entry name" value="PGRP"/>
    <property type="match status" value="1"/>
</dbReference>
<comment type="caution">
    <text evidence="14">The sequence shown here is derived from an EMBL/GenBank/DDBJ whole genome shotgun (WGS) entry which is preliminary data.</text>
</comment>
<evidence type="ECO:0000256" key="11">
    <source>
        <dbReference type="ARBA" id="ARBA00039257"/>
    </source>
</evidence>
<accession>A0A388S9V4</accession>
<dbReference type="GO" id="GO:0009253">
    <property type="term" value="P:peptidoglycan catabolic process"/>
    <property type="evidence" value="ECO:0007669"/>
    <property type="project" value="InterPro"/>
</dbReference>
<dbReference type="NCBIfam" id="NF008758">
    <property type="entry name" value="PRK11789.1"/>
    <property type="match status" value="1"/>
</dbReference>
<keyword evidence="9" id="KW-0862">Zinc</keyword>
<dbReference type="Gene3D" id="3.40.80.10">
    <property type="entry name" value="Peptidoglycan recognition protein-like"/>
    <property type="match status" value="1"/>
</dbReference>
<evidence type="ECO:0000313" key="15">
    <source>
        <dbReference type="Proteomes" id="UP000266091"/>
    </source>
</evidence>
<comment type="cofactor">
    <cofactor evidence="2">
        <name>Zn(2+)</name>
        <dbReference type="ChEBI" id="CHEBI:29105"/>
    </cofactor>
</comment>
<dbReference type="GO" id="GO:0005737">
    <property type="term" value="C:cytoplasm"/>
    <property type="evidence" value="ECO:0007669"/>
    <property type="project" value="UniProtKB-SubCell"/>
</dbReference>
<name>A0A388S9V4_9BURK</name>
<evidence type="ECO:0000256" key="10">
    <source>
        <dbReference type="ARBA" id="ARBA00023316"/>
    </source>
</evidence>
<evidence type="ECO:0000256" key="12">
    <source>
        <dbReference type="ARBA" id="ARBA00042615"/>
    </source>
</evidence>
<dbReference type="RefSeq" id="WP_116269519.1">
    <property type="nucleotide sequence ID" value="NZ_BGZJ01000001.1"/>
</dbReference>
<dbReference type="InterPro" id="IPR036505">
    <property type="entry name" value="Amidase/PGRP_sf"/>
</dbReference>
<comment type="catalytic activity">
    <reaction evidence="1">
        <text>Hydrolyzes the link between N-acetylmuramoyl residues and L-amino acid residues in certain cell-wall glycopeptides.</text>
        <dbReference type="EC" id="3.5.1.28"/>
    </reaction>
</comment>
<dbReference type="PANTHER" id="PTHR30417">
    <property type="entry name" value="N-ACETYLMURAMOYL-L-ALANINE AMIDASE AMID"/>
    <property type="match status" value="1"/>
</dbReference>
<dbReference type="GO" id="GO:0046872">
    <property type="term" value="F:metal ion binding"/>
    <property type="evidence" value="ECO:0007669"/>
    <property type="project" value="UniProtKB-KW"/>
</dbReference>
<keyword evidence="10" id="KW-0961">Cell wall biogenesis/degradation</keyword>
<dbReference type="SMART" id="SM00644">
    <property type="entry name" value="Ami_2"/>
    <property type="match status" value="1"/>
</dbReference>
<dbReference type="Pfam" id="PF01510">
    <property type="entry name" value="Amidase_2"/>
    <property type="match status" value="1"/>
</dbReference>
<keyword evidence="6" id="KW-0963">Cytoplasm</keyword>
<evidence type="ECO:0000259" key="13">
    <source>
        <dbReference type="SMART" id="SM00644"/>
    </source>
</evidence>
<dbReference type="SUPFAM" id="SSF55846">
    <property type="entry name" value="N-acetylmuramoyl-L-alanine amidase-like"/>
    <property type="match status" value="1"/>
</dbReference>
<evidence type="ECO:0000256" key="1">
    <source>
        <dbReference type="ARBA" id="ARBA00001561"/>
    </source>
</evidence>
<dbReference type="GO" id="GO:0009254">
    <property type="term" value="P:peptidoglycan turnover"/>
    <property type="evidence" value="ECO:0007669"/>
    <property type="project" value="TreeGrafter"/>
</dbReference>
<evidence type="ECO:0000256" key="9">
    <source>
        <dbReference type="ARBA" id="ARBA00022833"/>
    </source>
</evidence>
<sequence>MLRKTGCEPSFRISDEGWAEGAVRCPSTHSDERPAGSPIDLLVIHNISLPPGEFGTGCVQRFFTDRLSVDEHPTFESLRDLHVASHFLIERTGTVTQFLPCTARGWHAGISSFEGRSRCNDFSIGIEIEGTDFCPFEEAQYAALVKLARAIILRYPIRAVAGHSDIAPGRKTDPGPFFDWSRLAVPEILGCGVSFPFFKACGLTI</sequence>
<feature type="domain" description="N-acetylmuramoyl-L-alanine amidase" evidence="13">
    <location>
        <begin position="27"/>
        <end position="175"/>
    </location>
</feature>
<evidence type="ECO:0000256" key="3">
    <source>
        <dbReference type="ARBA" id="ARBA00004496"/>
    </source>
</evidence>
<evidence type="ECO:0000256" key="8">
    <source>
        <dbReference type="ARBA" id="ARBA00022801"/>
    </source>
</evidence>
<dbReference type="GO" id="GO:0008745">
    <property type="term" value="F:N-acetylmuramoyl-L-alanine amidase activity"/>
    <property type="evidence" value="ECO:0007669"/>
    <property type="project" value="UniProtKB-EC"/>
</dbReference>